<evidence type="ECO:0000313" key="2">
    <source>
        <dbReference type="Proteomes" id="UP000053825"/>
    </source>
</evidence>
<dbReference type="Proteomes" id="UP000053825">
    <property type="component" value="Unassembled WGS sequence"/>
</dbReference>
<proteinExistence type="predicted"/>
<name>A0A0L7R1W7_9HYME</name>
<protein>
    <submittedName>
        <fullName evidence="1">Uncharacterized protein</fullName>
    </submittedName>
</protein>
<evidence type="ECO:0000313" key="1">
    <source>
        <dbReference type="EMBL" id="KOC64847.1"/>
    </source>
</evidence>
<dbReference type="EMBL" id="KQ414667">
    <property type="protein sequence ID" value="KOC64847.1"/>
    <property type="molecule type" value="Genomic_DNA"/>
</dbReference>
<organism evidence="1 2">
    <name type="scientific">Habropoda laboriosa</name>
    <dbReference type="NCBI Taxonomy" id="597456"/>
    <lineage>
        <taxon>Eukaryota</taxon>
        <taxon>Metazoa</taxon>
        <taxon>Ecdysozoa</taxon>
        <taxon>Arthropoda</taxon>
        <taxon>Hexapoda</taxon>
        <taxon>Insecta</taxon>
        <taxon>Pterygota</taxon>
        <taxon>Neoptera</taxon>
        <taxon>Endopterygota</taxon>
        <taxon>Hymenoptera</taxon>
        <taxon>Apocrita</taxon>
        <taxon>Aculeata</taxon>
        <taxon>Apoidea</taxon>
        <taxon>Anthophila</taxon>
        <taxon>Apidae</taxon>
        <taxon>Habropoda</taxon>
    </lineage>
</organism>
<dbReference type="AlphaFoldDB" id="A0A0L7R1W7"/>
<keyword evidence="2" id="KW-1185">Reference proteome</keyword>
<gene>
    <name evidence="1" type="ORF">WH47_00350</name>
</gene>
<sequence>MDTVVRLEGKRSQVTGHISPVVKVHRQRWRVVNVLKPSQNTNRLVTIRRSTIGAGQKPAVSSKKDE</sequence>
<accession>A0A0L7R1W7</accession>
<reference evidence="1 2" key="1">
    <citation type="submission" date="2015-07" db="EMBL/GenBank/DDBJ databases">
        <title>The genome of Habropoda laboriosa.</title>
        <authorList>
            <person name="Pan H."/>
            <person name="Kapheim K."/>
        </authorList>
    </citation>
    <scope>NUCLEOTIDE SEQUENCE [LARGE SCALE GENOMIC DNA]</scope>
    <source>
        <strain evidence="1">0110345459</strain>
    </source>
</reference>